<protein>
    <recommendedName>
        <fullName evidence="4">F-box domain-containing protein</fullName>
    </recommendedName>
</protein>
<evidence type="ECO:0000313" key="3">
    <source>
        <dbReference type="Proteomes" id="UP001362999"/>
    </source>
</evidence>
<reference evidence="2 3" key="1">
    <citation type="journal article" date="2024" name="J Genomics">
        <title>Draft genome sequencing and assembly of Favolaschia claudopus CIRM-BRFM 2984 isolated from oak limbs.</title>
        <authorList>
            <person name="Navarro D."/>
            <person name="Drula E."/>
            <person name="Chaduli D."/>
            <person name="Cazenave R."/>
            <person name="Ahrendt S."/>
            <person name="Wang J."/>
            <person name="Lipzen A."/>
            <person name="Daum C."/>
            <person name="Barry K."/>
            <person name="Grigoriev I.V."/>
            <person name="Favel A."/>
            <person name="Rosso M.N."/>
            <person name="Martin F."/>
        </authorList>
    </citation>
    <scope>NUCLEOTIDE SEQUENCE [LARGE SCALE GENOMIC DNA]</scope>
    <source>
        <strain evidence="2 3">CIRM-BRFM 2984</strain>
    </source>
</reference>
<comment type="caution">
    <text evidence="2">The sequence shown here is derived from an EMBL/GenBank/DDBJ whole genome shotgun (WGS) entry which is preliminary data.</text>
</comment>
<dbReference type="Gene3D" id="3.80.10.10">
    <property type="entry name" value="Ribonuclease Inhibitor"/>
    <property type="match status" value="1"/>
</dbReference>
<proteinExistence type="predicted"/>
<evidence type="ECO:0000313" key="2">
    <source>
        <dbReference type="EMBL" id="KAK7006196.1"/>
    </source>
</evidence>
<dbReference type="EMBL" id="JAWWNJ010000076">
    <property type="protein sequence ID" value="KAK7006196.1"/>
    <property type="molecule type" value="Genomic_DNA"/>
</dbReference>
<feature type="non-terminal residue" evidence="2">
    <location>
        <position position="523"/>
    </location>
</feature>
<sequence length="523" mass="57787">MSKEKYACSFESSVEHLLHTNIVPAPQEYAAIPEILVEPRKKLAALDGEIQQIEQHLAEIRGKREVLAADIDAHVALLSPIRRIPEDVLRDIFVSSVPRTRNAVLSCSEAPLLLCNVSSGWRNIALSTPRLWSSLHVVLPGGSGSRFQAMLSLAKSWIARSGILPLSLSIGLSRSWWNWEENNDMAPLLELLTAVSDRWEAIEFHAPKDDSNDHFSQALSSVSSARVPMLTRVKYNCLDARALSCDFLSSPSITSFAWSFIPETPLETMSIAWSSLTCLDLGSKGYDAPWTGQRTLQILQRCVNLEACTLVITNADPAAIPDDTVDLPRLTSLAVTCRDHTIASLILQRMRVPQLISFTCTEPVEPSLHLFSTVTGHTKVLRNLDITATFTRALWLHMMKYGSMFSPTVETIRISSLEGHWVGDDDILAFNDAVLDTLSSTALPALTSLTLRGCQLLTDRGVLDYVRGRAAGGAPLRFVDIIHNRSMEEDILPDLAALISDGLVISLRYELPENRTPPYDPAE</sequence>
<accession>A0AAW0AAG9</accession>
<gene>
    <name evidence="2" type="ORF">R3P38DRAFT_3037251</name>
</gene>
<keyword evidence="3" id="KW-1185">Reference proteome</keyword>
<dbReference type="InterPro" id="IPR032675">
    <property type="entry name" value="LRR_dom_sf"/>
</dbReference>
<evidence type="ECO:0000256" key="1">
    <source>
        <dbReference type="SAM" id="Coils"/>
    </source>
</evidence>
<dbReference type="Proteomes" id="UP001362999">
    <property type="component" value="Unassembled WGS sequence"/>
</dbReference>
<dbReference type="AlphaFoldDB" id="A0AAW0AAG9"/>
<dbReference type="SUPFAM" id="SSF52047">
    <property type="entry name" value="RNI-like"/>
    <property type="match status" value="1"/>
</dbReference>
<evidence type="ECO:0008006" key="4">
    <source>
        <dbReference type="Google" id="ProtNLM"/>
    </source>
</evidence>
<feature type="coiled-coil region" evidence="1">
    <location>
        <begin position="43"/>
        <end position="70"/>
    </location>
</feature>
<organism evidence="2 3">
    <name type="scientific">Favolaschia claudopus</name>
    <dbReference type="NCBI Taxonomy" id="2862362"/>
    <lineage>
        <taxon>Eukaryota</taxon>
        <taxon>Fungi</taxon>
        <taxon>Dikarya</taxon>
        <taxon>Basidiomycota</taxon>
        <taxon>Agaricomycotina</taxon>
        <taxon>Agaricomycetes</taxon>
        <taxon>Agaricomycetidae</taxon>
        <taxon>Agaricales</taxon>
        <taxon>Marasmiineae</taxon>
        <taxon>Mycenaceae</taxon>
        <taxon>Favolaschia</taxon>
    </lineage>
</organism>
<name>A0AAW0AAG9_9AGAR</name>
<keyword evidence="1" id="KW-0175">Coiled coil</keyword>